<keyword evidence="11" id="KW-0066">ATP synthesis</keyword>
<evidence type="ECO:0000313" key="16">
    <source>
        <dbReference type="EMBL" id="AJB84789.1"/>
    </source>
</evidence>
<evidence type="ECO:0000256" key="2">
    <source>
        <dbReference type="ARBA" id="ARBA00008892"/>
    </source>
</evidence>
<dbReference type="GO" id="GO:0031966">
    <property type="term" value="C:mitochondrial membrane"/>
    <property type="evidence" value="ECO:0007669"/>
    <property type="project" value="UniProtKB-SubCell"/>
</dbReference>
<evidence type="ECO:0000256" key="1">
    <source>
        <dbReference type="ARBA" id="ARBA00004304"/>
    </source>
</evidence>
<evidence type="ECO:0000256" key="10">
    <source>
        <dbReference type="ARBA" id="ARBA00023136"/>
    </source>
</evidence>
<comment type="subunit">
    <text evidence="13">Component of the ATP synthase complex composed at least of ATP5F1A/subunit alpha, ATP5F1B/subunit beta, ATP5MC1/subunit c (homooctomer), MT-ATP6/subunit a, MT-ATP8/subunit 8, ATP5ME/subunit e, ATP5MF/subunit f, ATP5MG/subunit g, ATP5MK/subunit k, ATP5MJ/subunit j, ATP5F1C/subunit gamma, ATP5F1D/subunit delta, ATP5F1E/subunit epsilon, ATP5PF/subunit F6, ATP5PB/subunit b, ATP5PD/subunit d, ATP5PO/subunit OSCP. ATP synthase complex consists of a soluble F(1) head domain (subunits alpha(3) and beta(3)) - the catalytic core - and a membrane F(0) domain - the membrane proton channel (subunits c, a, 8, e, f, g, k and j). These two domains are linked by a central stalk (subunits gamma, delta, and epsilon) rotating inside the F1 region and a stationary peripheral stalk (subunits F6, b, d, and OSCP).</text>
</comment>
<keyword evidence="6 14" id="KW-0375">Hydrogen ion transport</keyword>
<evidence type="ECO:0000256" key="5">
    <source>
        <dbReference type="ARBA" id="ARBA00022692"/>
    </source>
</evidence>
<geneLocation type="mitochondrion" evidence="16"/>
<dbReference type="EMBL" id="KM667972">
    <property type="protein sequence ID" value="AJB84789.1"/>
    <property type="molecule type" value="Genomic_DNA"/>
</dbReference>
<keyword evidence="3 14" id="KW-0813">Transport</keyword>
<evidence type="ECO:0000256" key="11">
    <source>
        <dbReference type="ARBA" id="ARBA00023310"/>
    </source>
</evidence>
<evidence type="ECO:0000256" key="8">
    <source>
        <dbReference type="ARBA" id="ARBA00023065"/>
    </source>
</evidence>
<evidence type="ECO:0000256" key="14">
    <source>
        <dbReference type="RuleBase" id="RU003661"/>
    </source>
</evidence>
<evidence type="ECO:0000256" key="15">
    <source>
        <dbReference type="SAM" id="Phobius"/>
    </source>
</evidence>
<keyword evidence="5 14" id="KW-0812">Transmembrane</keyword>
<dbReference type="RefSeq" id="YP_009115626.1">
    <property type="nucleotide sequence ID" value="NC_026194.2"/>
</dbReference>
<comment type="similarity">
    <text evidence="2 14">Belongs to the ATPase protein 8 family.</text>
</comment>
<keyword evidence="7 15" id="KW-1133">Transmembrane helix</keyword>
<evidence type="ECO:0000256" key="9">
    <source>
        <dbReference type="ARBA" id="ARBA00023128"/>
    </source>
</evidence>
<keyword evidence="8 14" id="KW-0406">Ion transport</keyword>
<feature type="transmembrane region" description="Helical" evidence="15">
    <location>
        <begin position="6"/>
        <end position="24"/>
    </location>
</feature>
<dbReference type="GeneID" id="22921573"/>
<accession>A0A0B4SY74</accession>
<sequence>MPQLNPAPWFAIMVFSWLVFLIVLPPKIMAHLFPNEATSQSAQTPKTKTWAWPWP</sequence>
<evidence type="ECO:0000256" key="6">
    <source>
        <dbReference type="ARBA" id="ARBA00022781"/>
    </source>
</evidence>
<dbReference type="GO" id="GO:0015078">
    <property type="term" value="F:proton transmembrane transporter activity"/>
    <property type="evidence" value="ECO:0007669"/>
    <property type="project" value="InterPro"/>
</dbReference>
<reference evidence="16" key="1">
    <citation type="submission" date="2015-05" db="EMBL/GenBank/DDBJ databases">
        <title>Analysis of three Lessepsian puffers' complete mitochondrial genome.</title>
        <authorList>
            <person name="Acar C."/>
            <person name="Ishizaki S."/>
            <person name="Nagashima Y."/>
        </authorList>
    </citation>
    <scope>NUCLEOTIDE SEQUENCE</scope>
    <source>
        <tissue evidence="16">Muscle</tissue>
    </source>
</reference>
<keyword evidence="4 14" id="KW-0138">CF(0)</keyword>
<evidence type="ECO:0000256" key="3">
    <source>
        <dbReference type="ARBA" id="ARBA00022448"/>
    </source>
</evidence>
<evidence type="ECO:0000256" key="7">
    <source>
        <dbReference type="ARBA" id="ARBA00022989"/>
    </source>
</evidence>
<organism evidence="16">
    <name type="scientific">Lagocephalus spadiceus</name>
    <name type="common">half-smooth golden pufferfish</name>
    <dbReference type="NCBI Taxonomy" id="435151"/>
    <lineage>
        <taxon>Eukaryota</taxon>
        <taxon>Metazoa</taxon>
        <taxon>Chordata</taxon>
        <taxon>Craniata</taxon>
        <taxon>Vertebrata</taxon>
        <taxon>Euteleostomi</taxon>
        <taxon>Actinopterygii</taxon>
        <taxon>Neopterygii</taxon>
        <taxon>Teleostei</taxon>
        <taxon>Neoteleostei</taxon>
        <taxon>Acanthomorphata</taxon>
        <taxon>Eupercaria</taxon>
        <taxon>Tetraodontiformes</taxon>
        <taxon>Tetradontoidea</taxon>
        <taxon>Tetraodontidae</taxon>
        <taxon>Lagocephalus</taxon>
    </lineage>
</organism>
<dbReference type="PANTHER" id="PTHR39937">
    <property type="entry name" value="ATP SYNTHASE PROTEIN 8"/>
    <property type="match status" value="1"/>
</dbReference>
<protein>
    <recommendedName>
        <fullName evidence="14">ATP synthase complex subunit 8</fullName>
    </recommendedName>
</protein>
<comment type="function">
    <text evidence="12">Subunit 8, of the mitochondrial membrane ATP synthase complex (F(1)F(0) ATP synthase or Complex V) that produces ATP from ADP in the presence of a proton gradient across the membrane which is generated by electron transport complexes of the respiratory chain. ATP synthase complex consist of a soluble F(1) head domain - the catalytic core - and a membrane F(1) domain - the membrane proton channel. These two domains are linked by a central stalk rotating inside the F(1) region and a stationary peripheral stalk. During catalysis, ATP synthesis in the catalytic domain of F(1) is coupled via a rotary mechanism of the central stalk subunits to proton translocation. In vivo, can only synthesize ATP although its ATP hydrolase activity can be activated artificially in vitro. Part of the complex F(0) domain.</text>
</comment>
<keyword evidence="9 14" id="KW-0496">Mitochondrion</keyword>
<proteinExistence type="inferred from homology"/>
<dbReference type="GO" id="GO:0045259">
    <property type="term" value="C:proton-transporting ATP synthase complex"/>
    <property type="evidence" value="ECO:0007669"/>
    <property type="project" value="UniProtKB-KW"/>
</dbReference>
<gene>
    <name evidence="16" type="primary">ATP8</name>
</gene>
<keyword evidence="10 15" id="KW-0472">Membrane</keyword>
<dbReference type="PANTHER" id="PTHR39937:SF1">
    <property type="entry name" value="ATP SYNTHASE PROTEIN 8"/>
    <property type="match status" value="1"/>
</dbReference>
<dbReference type="AlphaFoldDB" id="A0A0B4SY74"/>
<dbReference type="GO" id="GO:0015986">
    <property type="term" value="P:proton motive force-driven ATP synthesis"/>
    <property type="evidence" value="ECO:0007669"/>
    <property type="project" value="InterPro"/>
</dbReference>
<name>A0A0B4SY74_9TELE</name>
<comment type="subcellular location">
    <subcellularLocation>
        <location evidence="1 14">Mitochondrion membrane</location>
        <topology evidence="1 14">Single-pass membrane protein</topology>
    </subcellularLocation>
</comment>
<evidence type="ECO:0000256" key="13">
    <source>
        <dbReference type="ARBA" id="ARBA00064647"/>
    </source>
</evidence>
<evidence type="ECO:0000256" key="4">
    <source>
        <dbReference type="ARBA" id="ARBA00022547"/>
    </source>
</evidence>
<evidence type="ECO:0000256" key="12">
    <source>
        <dbReference type="ARBA" id="ARBA00053067"/>
    </source>
</evidence>
<dbReference type="Pfam" id="PF00895">
    <property type="entry name" value="ATP-synt_8"/>
    <property type="match status" value="1"/>
</dbReference>
<dbReference type="InterPro" id="IPR001421">
    <property type="entry name" value="ATP8_metazoa"/>
</dbReference>
<dbReference type="InterPro" id="IPR050635">
    <property type="entry name" value="ATPase_protein_8"/>
</dbReference>
<dbReference type="CTD" id="4509"/>